<dbReference type="InParanoid" id="Q9RIA1"/>
<keyword evidence="2" id="KW-1185">Reference proteome</keyword>
<reference evidence="1 2" key="2">
    <citation type="journal article" date="2002" name="Nature">
        <title>Complete genome sequence of the model actinomycete Streptomyces coelicolor A3(2).</title>
        <authorList>
            <person name="Bentley S.D."/>
            <person name="Chater K.F."/>
            <person name="Cerdeno-Tarraga A.M."/>
            <person name="Challis G.L."/>
            <person name="Thomson N.R."/>
            <person name="James K.D."/>
            <person name="Harris D.E."/>
            <person name="Quail M.A."/>
            <person name="Kieser H."/>
            <person name="Harper D."/>
            <person name="Bateman A."/>
            <person name="Brown S."/>
            <person name="Chandra G."/>
            <person name="Chen C.W."/>
            <person name="Collins M."/>
            <person name="Cronin A."/>
            <person name="Fraser A."/>
            <person name="Goble A."/>
            <person name="Hidalgo J."/>
            <person name="Hornsby T."/>
            <person name="Howarth S."/>
            <person name="Huang C.H."/>
            <person name="Kieser T."/>
            <person name="Larke L."/>
            <person name="Murphy L."/>
            <person name="Oliver K."/>
            <person name="O'Neil S."/>
            <person name="Rabbinowitsch E."/>
            <person name="Rajandream M.A."/>
            <person name="Rutherford K."/>
            <person name="Rutter S."/>
            <person name="Seeger K."/>
            <person name="Saunders D."/>
            <person name="Sharp S."/>
            <person name="Squares R."/>
            <person name="Squares S."/>
            <person name="Taylor K."/>
            <person name="Warren T."/>
            <person name="Wietzorrek A."/>
            <person name="Woodward J."/>
            <person name="Barrell B.G."/>
            <person name="Parkhill J."/>
            <person name="Hopwood D.A."/>
        </authorList>
    </citation>
    <scope>NUCLEOTIDE SEQUENCE [LARGE SCALE GENOMIC DNA]</scope>
    <source>
        <strain evidence="2">ATCC BAA-471 / A3(2) / M145</strain>
    </source>
</reference>
<dbReference type="PIR" id="T36974">
    <property type="entry name" value="T36974"/>
</dbReference>
<gene>
    <name evidence="1" type="ordered locus">SCO0074</name>
    <name evidence="1" type="ORF">SCJ11.03</name>
</gene>
<dbReference type="PaxDb" id="100226-SCO0074"/>
<accession>Q9RIA1</accession>
<dbReference type="AlphaFoldDB" id="Q9RIA1"/>
<organism evidence="1 2">
    <name type="scientific">Streptomyces coelicolor (strain ATCC BAA-471 / A3(2) / M145)</name>
    <dbReference type="NCBI Taxonomy" id="100226"/>
    <lineage>
        <taxon>Bacteria</taxon>
        <taxon>Bacillati</taxon>
        <taxon>Actinomycetota</taxon>
        <taxon>Actinomycetes</taxon>
        <taxon>Kitasatosporales</taxon>
        <taxon>Streptomycetaceae</taxon>
        <taxon>Streptomyces</taxon>
        <taxon>Streptomyces albidoflavus group</taxon>
    </lineage>
</organism>
<reference evidence="1 2" key="1">
    <citation type="journal article" date="1996" name="Mol. Microbiol.">
        <title>A set of ordered cosmids and a detailed genetic and physical map for the 8 Mb Streptomyces coelicolor A3(2) chromosome.</title>
        <authorList>
            <person name="Redenbach M."/>
            <person name="Kieser H.M."/>
            <person name="Denapaite D."/>
            <person name="Eichner A."/>
            <person name="Cullum J."/>
            <person name="Kinashi H."/>
            <person name="Hopwood D.A."/>
        </authorList>
    </citation>
    <scope>NUCLEOTIDE SEQUENCE [LARGE SCALE GENOMIC DNA]</scope>
    <source>
        <strain evidence="2">ATCC BAA-471 / A3(2) / M145</strain>
    </source>
</reference>
<proteinExistence type="predicted"/>
<dbReference type="STRING" id="100226.gene:17757665"/>
<dbReference type="EMBL" id="AL939104">
    <property type="protein sequence ID" value="CAB52888.1"/>
    <property type="molecule type" value="Genomic_DNA"/>
</dbReference>
<dbReference type="KEGG" id="sco:SCO0074"/>
<protein>
    <submittedName>
        <fullName evidence="1">Uncharacterized protein</fullName>
    </submittedName>
</protein>
<evidence type="ECO:0000313" key="2">
    <source>
        <dbReference type="Proteomes" id="UP000001973"/>
    </source>
</evidence>
<dbReference type="EMBL" id="AL645882">
    <property type="protein sequence ID" value="CAB52888.1"/>
    <property type="molecule type" value="Genomic_DNA"/>
</dbReference>
<name>Q9RIA1_STRCO</name>
<dbReference type="HOGENOM" id="CLU_3391568_0_0_11"/>
<evidence type="ECO:0000313" key="1">
    <source>
        <dbReference type="EMBL" id="CAB52888.1"/>
    </source>
</evidence>
<dbReference type="Proteomes" id="UP000001973">
    <property type="component" value="Chromosome"/>
</dbReference>
<sequence>MGGTAAPLHPLRLVQDGFRGGDADVLAWFWSG</sequence>